<evidence type="ECO:0000259" key="6">
    <source>
        <dbReference type="PROSITE" id="PS51194"/>
    </source>
</evidence>
<feature type="domain" description="Helicase ATP-binding" evidence="5">
    <location>
        <begin position="631"/>
        <end position="791"/>
    </location>
</feature>
<dbReference type="Gene3D" id="3.40.50.300">
    <property type="entry name" value="P-loop containing nucleotide triphosphate hydrolases"/>
    <property type="match status" value="1"/>
</dbReference>
<dbReference type="Pfam" id="PF04434">
    <property type="entry name" value="SWIM"/>
    <property type="match status" value="1"/>
</dbReference>
<dbReference type="PROSITE" id="PS51194">
    <property type="entry name" value="HELICASE_CTER"/>
    <property type="match status" value="1"/>
</dbReference>
<dbReference type="InterPro" id="IPR007527">
    <property type="entry name" value="Znf_SWIM"/>
</dbReference>
<evidence type="ECO:0000259" key="4">
    <source>
        <dbReference type="PROSITE" id="PS50966"/>
    </source>
</evidence>
<dbReference type="PROSITE" id="PS51192">
    <property type="entry name" value="HELICASE_ATP_BIND_1"/>
    <property type="match status" value="1"/>
</dbReference>
<dbReference type="CDD" id="cd18793">
    <property type="entry name" value="SF2_C_SNF"/>
    <property type="match status" value="1"/>
</dbReference>
<keyword evidence="3" id="KW-0863">Zinc-finger</keyword>
<dbReference type="InterPro" id="IPR027417">
    <property type="entry name" value="P-loop_NTPase"/>
</dbReference>
<keyword evidence="3" id="KW-0862">Zinc</keyword>
<dbReference type="CDD" id="cd18012">
    <property type="entry name" value="DEXQc_arch_SWI2_SNF2"/>
    <property type="match status" value="1"/>
</dbReference>
<dbReference type="SUPFAM" id="SSF52540">
    <property type="entry name" value="P-loop containing nucleoside triphosphate hydrolases"/>
    <property type="match status" value="2"/>
</dbReference>
<dbReference type="Pfam" id="PF00176">
    <property type="entry name" value="SNF2-rel_dom"/>
    <property type="match status" value="1"/>
</dbReference>
<gene>
    <name evidence="7" type="ORF">B0F88_104144</name>
</gene>
<dbReference type="GO" id="GO:0004386">
    <property type="term" value="F:helicase activity"/>
    <property type="evidence" value="ECO:0007669"/>
    <property type="project" value="UniProtKB-KW"/>
</dbReference>
<accession>A0A2S6H4J1</accession>
<keyword evidence="1" id="KW-0378">Hydrolase</keyword>
<sequence length="1083" mass="122995">MIKQKKLLRSDIRYECGDAFYERGRSYFEKGMVLSLTVKSEGALFVQINASVKGSHKDPYRQNIRIVWRPDYSAAEIEGDCTCPVGYNCKHVAAACLMYQNSSQGFAAPNAKSNCLDWLDSLHQQTPWQHDASQEFIAYILIPGNAKHEFTVDFLITKAKKTDGLNKGRKTTLNNLRYSYSYLNYVQPGDQEIAKLLTALNPAFKDEPLIAGATGYLALSKLLQTGRLFWQNVERAPLTKGTDRDLKFNWRTADNGDFQLAVEIDPPAFLLLTEPPQYLDGALGVIGALHTHNLSAEQLKHILAAPRIPAEYADEFSQRLIIEHPSLPLPAPKKVELIEADELTPTPRLLLFGHQSTPQQYIHFMAVGFNYGDWTVSAIPPEDYSVVKTEHGLVRIKRNMETEQPAIQRLTDLGFAPASTVQFGAQELFLYSPAQTVMDSAARWGDFLQNTLLDLEQEGWIIDIDESFLLNFQTAQNWDAQISESQQDWFEMRFNIEIDGQPMPLLPLIMPVLENYDPENLPEMLSIPLGGHNYLNLPSDKIKPFLNVLIELFNSSTMDKDGTLKLSRFNAAALADMEEQNYGLFSISGGKELRELGQKLKNFTGIQDVALPANLQAELRPYQQHGLNWLQFLREYKFSGILADDMGLGKTIQTLTHLLLEKQSGRMNLPTLIIAPTSLMSNWRRETERFTPDLKILILQGTERKQLFYKIRDYDLILTTYPLLSRDEETLLEHEYHYLILDEAQTIKNPLSKAAQLVRRIKANHRLCLTGTPMENHLGELWAQFDFLMPGFLSDSATFKKIYRTPIEVHGDSEQRARLSRRVAPFMLRRTKQDVATELPPKTEIIRSVPLYAKQAALYESIRLTMEKKVRDAIAQKGLSRSHITILDALLKLRQTCCDPRTLPLKEAQKVQESAKLDLLMELLPEQLEEGRRILVFSQFTRMIALIENELNTRKIGYAKLTGQTRNRDEAIERFKSGEVNVFLISLKAGGVGLNLTEADTVIIYDPWWNPAAESQAADRAHRIGQDKPVFIYKLITENTVEEKIIAMQDKKRALAEGIYKGGAKEESLKLTAEDLTALFEPL</sequence>
<evidence type="ECO:0000256" key="2">
    <source>
        <dbReference type="ARBA" id="ARBA00022806"/>
    </source>
</evidence>
<keyword evidence="2" id="KW-0547">Nucleotide-binding</keyword>
<keyword evidence="3" id="KW-0479">Metal-binding</keyword>
<dbReference type="AlphaFoldDB" id="A0A2S6H4J1"/>
<dbReference type="GO" id="GO:0008270">
    <property type="term" value="F:zinc ion binding"/>
    <property type="evidence" value="ECO:0007669"/>
    <property type="project" value="UniProtKB-KW"/>
</dbReference>
<dbReference type="InterPro" id="IPR000330">
    <property type="entry name" value="SNF2_N"/>
</dbReference>
<dbReference type="EMBL" id="PTIY01000004">
    <property type="protein sequence ID" value="PPK72351.1"/>
    <property type="molecule type" value="Genomic_DNA"/>
</dbReference>
<comment type="caution">
    <text evidence="7">The sequence shown here is derived from an EMBL/GenBank/DDBJ whole genome shotgun (WGS) entry which is preliminary data.</text>
</comment>
<dbReference type="GO" id="GO:0005524">
    <property type="term" value="F:ATP binding"/>
    <property type="evidence" value="ECO:0007669"/>
    <property type="project" value="InterPro"/>
</dbReference>
<feature type="domain" description="Helicase C-terminal" evidence="6">
    <location>
        <begin position="916"/>
        <end position="1077"/>
    </location>
</feature>
<dbReference type="RefSeq" id="WP_104423269.1">
    <property type="nucleotide sequence ID" value="NZ_PTIY01000004.1"/>
</dbReference>
<reference evidence="7 8" key="1">
    <citation type="submission" date="2018-02" db="EMBL/GenBank/DDBJ databases">
        <title>Subsurface microbial communities from deep shales in Ohio and West Virginia, USA.</title>
        <authorList>
            <person name="Wrighton K."/>
        </authorList>
    </citation>
    <scope>NUCLEOTIDE SEQUENCE [LARGE SCALE GENOMIC DNA]</scope>
    <source>
        <strain evidence="7 8">OWC-G53F</strain>
    </source>
</reference>
<dbReference type="InterPro" id="IPR001650">
    <property type="entry name" value="Helicase_C-like"/>
</dbReference>
<dbReference type="SMART" id="SM00487">
    <property type="entry name" value="DEXDc"/>
    <property type="match status" value="1"/>
</dbReference>
<keyword evidence="8" id="KW-1185">Reference proteome</keyword>
<keyword evidence="2" id="KW-0347">Helicase</keyword>
<dbReference type="SMART" id="SM00490">
    <property type="entry name" value="HELICc"/>
    <property type="match status" value="1"/>
</dbReference>
<evidence type="ECO:0000313" key="7">
    <source>
        <dbReference type="EMBL" id="PPK72351.1"/>
    </source>
</evidence>
<keyword evidence="2" id="KW-0067">ATP-binding</keyword>
<dbReference type="GO" id="GO:0016787">
    <property type="term" value="F:hydrolase activity"/>
    <property type="evidence" value="ECO:0007669"/>
    <property type="project" value="UniProtKB-KW"/>
</dbReference>
<dbReference type="InterPro" id="IPR049730">
    <property type="entry name" value="SNF2/RAD54-like_C"/>
</dbReference>
<dbReference type="PROSITE" id="PS50966">
    <property type="entry name" value="ZF_SWIM"/>
    <property type="match status" value="1"/>
</dbReference>
<name>A0A2S6H4J1_9GAMM</name>
<protein>
    <submittedName>
        <fullName evidence="7">SWIM zinc finger protein</fullName>
    </submittedName>
</protein>
<dbReference type="PANTHER" id="PTHR10799">
    <property type="entry name" value="SNF2/RAD54 HELICASE FAMILY"/>
    <property type="match status" value="1"/>
</dbReference>
<dbReference type="InterPro" id="IPR038718">
    <property type="entry name" value="SNF2-like_sf"/>
</dbReference>
<dbReference type="InterPro" id="IPR014001">
    <property type="entry name" value="Helicase_ATP-bd"/>
</dbReference>
<dbReference type="Proteomes" id="UP000238071">
    <property type="component" value="Unassembled WGS sequence"/>
</dbReference>
<organism evidence="7 8">
    <name type="scientific">Methylobacter tundripaludum</name>
    <dbReference type="NCBI Taxonomy" id="173365"/>
    <lineage>
        <taxon>Bacteria</taxon>
        <taxon>Pseudomonadati</taxon>
        <taxon>Pseudomonadota</taxon>
        <taxon>Gammaproteobacteria</taxon>
        <taxon>Methylococcales</taxon>
        <taxon>Methylococcaceae</taxon>
        <taxon>Methylobacter</taxon>
    </lineage>
</organism>
<feature type="domain" description="SWIM-type" evidence="4">
    <location>
        <begin position="72"/>
        <end position="100"/>
    </location>
</feature>
<proteinExistence type="predicted"/>
<dbReference type="Gene3D" id="3.40.50.10810">
    <property type="entry name" value="Tandem AAA-ATPase domain"/>
    <property type="match status" value="1"/>
</dbReference>
<evidence type="ECO:0000259" key="5">
    <source>
        <dbReference type="PROSITE" id="PS51192"/>
    </source>
</evidence>
<dbReference type="OrthoDB" id="9760715at2"/>
<evidence type="ECO:0000313" key="8">
    <source>
        <dbReference type="Proteomes" id="UP000238071"/>
    </source>
</evidence>
<evidence type="ECO:0000256" key="3">
    <source>
        <dbReference type="PROSITE-ProRule" id="PRU00325"/>
    </source>
</evidence>
<evidence type="ECO:0000256" key="1">
    <source>
        <dbReference type="ARBA" id="ARBA00022801"/>
    </source>
</evidence>
<dbReference type="Pfam" id="PF00271">
    <property type="entry name" value="Helicase_C"/>
    <property type="match status" value="1"/>
</dbReference>